<keyword evidence="4" id="KW-0456">Lyase</keyword>
<evidence type="ECO:0000259" key="3">
    <source>
        <dbReference type="Pfam" id="PF02784"/>
    </source>
</evidence>
<dbReference type="GO" id="GO:0008836">
    <property type="term" value="F:diaminopimelate decarboxylase activity"/>
    <property type="evidence" value="ECO:0007669"/>
    <property type="project" value="UniProtKB-EC"/>
</dbReference>
<keyword evidence="5" id="KW-1185">Reference proteome</keyword>
<dbReference type="InterPro" id="IPR022657">
    <property type="entry name" value="De-COase2_CS"/>
</dbReference>
<dbReference type="PANTHER" id="PTHR43727:SF2">
    <property type="entry name" value="GROUP IV DECARBOXYLASE"/>
    <property type="match status" value="1"/>
</dbReference>
<evidence type="ECO:0000313" key="4">
    <source>
        <dbReference type="EMBL" id="TWT90287.1"/>
    </source>
</evidence>
<dbReference type="Pfam" id="PF02784">
    <property type="entry name" value="Orn_Arg_deC_N"/>
    <property type="match status" value="1"/>
</dbReference>
<evidence type="ECO:0000256" key="1">
    <source>
        <dbReference type="ARBA" id="ARBA00001933"/>
    </source>
</evidence>
<evidence type="ECO:0000313" key="5">
    <source>
        <dbReference type="Proteomes" id="UP000315440"/>
    </source>
</evidence>
<dbReference type="Proteomes" id="UP000315440">
    <property type="component" value="Unassembled WGS sequence"/>
</dbReference>
<dbReference type="SUPFAM" id="SSF51419">
    <property type="entry name" value="PLP-binding barrel"/>
    <property type="match status" value="1"/>
</dbReference>
<dbReference type="Gene3D" id="3.20.20.10">
    <property type="entry name" value="Alanine racemase"/>
    <property type="match status" value="1"/>
</dbReference>
<dbReference type="InterPro" id="IPR009006">
    <property type="entry name" value="Ala_racemase/Decarboxylase_C"/>
</dbReference>
<gene>
    <name evidence="4" type="primary">lysA_1</name>
    <name evidence="4" type="ORF">Mal64_06720</name>
</gene>
<name>A0A5C5ZTB0_9BACT</name>
<dbReference type="GO" id="GO:0009089">
    <property type="term" value="P:lysine biosynthetic process via diaminopimelate"/>
    <property type="evidence" value="ECO:0007669"/>
    <property type="project" value="TreeGrafter"/>
</dbReference>
<evidence type="ECO:0000256" key="2">
    <source>
        <dbReference type="ARBA" id="ARBA00022898"/>
    </source>
</evidence>
<dbReference type="Gene3D" id="2.40.37.10">
    <property type="entry name" value="Lyase, Ornithine Decarboxylase, Chain A, domain 1"/>
    <property type="match status" value="1"/>
</dbReference>
<keyword evidence="2" id="KW-0663">Pyridoxal phosphate</keyword>
<dbReference type="EMBL" id="SJPQ01000001">
    <property type="protein sequence ID" value="TWT90287.1"/>
    <property type="molecule type" value="Genomic_DNA"/>
</dbReference>
<feature type="domain" description="Orn/DAP/Arg decarboxylase 2 N-terminal" evidence="3">
    <location>
        <begin position="11"/>
        <end position="201"/>
    </location>
</feature>
<proteinExistence type="predicted"/>
<dbReference type="PROSITE" id="PS00879">
    <property type="entry name" value="ODR_DC_2_2"/>
    <property type="match status" value="1"/>
</dbReference>
<dbReference type="InterPro" id="IPR022644">
    <property type="entry name" value="De-COase2_N"/>
</dbReference>
<organism evidence="4 5">
    <name type="scientific">Pseudobythopirellula maris</name>
    <dbReference type="NCBI Taxonomy" id="2527991"/>
    <lineage>
        <taxon>Bacteria</taxon>
        <taxon>Pseudomonadati</taxon>
        <taxon>Planctomycetota</taxon>
        <taxon>Planctomycetia</taxon>
        <taxon>Pirellulales</taxon>
        <taxon>Lacipirellulaceae</taxon>
        <taxon>Pseudobythopirellula</taxon>
    </lineage>
</organism>
<protein>
    <submittedName>
        <fullName evidence="4">Diaminopimelate decarboxylase</fullName>
        <ecNumber evidence="4">4.1.1.20</ecNumber>
    </submittedName>
</protein>
<comment type="cofactor">
    <cofactor evidence="1">
        <name>pyridoxal 5'-phosphate</name>
        <dbReference type="ChEBI" id="CHEBI:597326"/>
    </cofactor>
</comment>
<sequence>MIRITQERGVQFRPFFARKANKCLAFVDAAIDAHLGLDCASEEELLQSLDRGAKPSNIICTAAVKNRGLLERCVSVGATIAVDNFQELSAIENIQRGESSTARLALRMSGFLHGGNKLRSRFGFDMDQIPELLRRLDDHPESLRSITGLHFHLDGYSGSQRVSAIQQLIPFVDSLREAGAPISFIDIGGGLPVCYLNNEADWSRFWREHQRALTEQRGEITYRNDPLGRTVDANRVLGEPKAYPFFQQPAWDAWLAAVLDAEIDGEPIAQALATRQLELRCEPGRSLLDNAGLTIARVEGVKALNDGAGAILLSMNGTQCRTSSADFFVDPLLVRARATEARVALPANQSGYLFGAYCTESDLIVKRKLVFPEGIGVGDLVVLPNTAGYFMHFLESRSHQFPLAKNAVYDRSTPSLLSLDGIDENDRAKRKTAP</sequence>
<comment type="caution">
    <text evidence="4">The sequence shown here is derived from an EMBL/GenBank/DDBJ whole genome shotgun (WGS) entry which is preliminary data.</text>
</comment>
<dbReference type="AlphaFoldDB" id="A0A5C5ZTB0"/>
<dbReference type="InterPro" id="IPR029066">
    <property type="entry name" value="PLP-binding_barrel"/>
</dbReference>
<dbReference type="SUPFAM" id="SSF50621">
    <property type="entry name" value="Alanine racemase C-terminal domain-like"/>
    <property type="match status" value="1"/>
</dbReference>
<dbReference type="EC" id="4.1.1.20" evidence="4"/>
<reference evidence="4 5" key="1">
    <citation type="submission" date="2019-02" db="EMBL/GenBank/DDBJ databases">
        <title>Deep-cultivation of Planctomycetes and their phenomic and genomic characterization uncovers novel biology.</title>
        <authorList>
            <person name="Wiegand S."/>
            <person name="Jogler M."/>
            <person name="Boedeker C."/>
            <person name="Pinto D."/>
            <person name="Vollmers J."/>
            <person name="Rivas-Marin E."/>
            <person name="Kohn T."/>
            <person name="Peeters S.H."/>
            <person name="Heuer A."/>
            <person name="Rast P."/>
            <person name="Oberbeckmann S."/>
            <person name="Bunk B."/>
            <person name="Jeske O."/>
            <person name="Meyerdierks A."/>
            <person name="Storesund J.E."/>
            <person name="Kallscheuer N."/>
            <person name="Luecker S."/>
            <person name="Lage O.M."/>
            <person name="Pohl T."/>
            <person name="Merkel B.J."/>
            <person name="Hornburger P."/>
            <person name="Mueller R.-W."/>
            <person name="Bruemmer F."/>
            <person name="Labrenz M."/>
            <person name="Spormann A.M."/>
            <person name="Op Den Camp H."/>
            <person name="Overmann J."/>
            <person name="Amann R."/>
            <person name="Jetten M.S.M."/>
            <person name="Mascher T."/>
            <person name="Medema M.H."/>
            <person name="Devos D.P."/>
            <person name="Kaster A.-K."/>
            <person name="Ovreas L."/>
            <person name="Rohde M."/>
            <person name="Galperin M.Y."/>
            <person name="Jogler C."/>
        </authorList>
    </citation>
    <scope>NUCLEOTIDE SEQUENCE [LARGE SCALE GENOMIC DNA]</scope>
    <source>
        <strain evidence="4 5">Mal64</strain>
    </source>
</reference>
<accession>A0A5C5ZTB0</accession>
<dbReference type="PANTHER" id="PTHR43727">
    <property type="entry name" value="DIAMINOPIMELATE DECARBOXYLASE"/>
    <property type="match status" value="1"/>
</dbReference>